<dbReference type="EMBL" id="JSAM01000106">
    <property type="protein sequence ID" value="KIA76731.1"/>
    <property type="molecule type" value="Genomic_DNA"/>
</dbReference>
<reference evidence="1 2" key="1">
    <citation type="journal article" date="2014" name="Mol. Biol. Evol.">
        <title>Massive expansion of Ubiquitination-related gene families within the Chlamydiae.</title>
        <authorList>
            <person name="Domman D."/>
            <person name="Collingro A."/>
            <person name="Lagkouvardos I."/>
            <person name="Gehre L."/>
            <person name="Weinmaier T."/>
            <person name="Rattei T."/>
            <person name="Subtil A."/>
            <person name="Horn M."/>
        </authorList>
    </citation>
    <scope>NUCLEOTIDE SEQUENCE [LARGE SCALE GENOMIC DNA]</scope>
    <source>
        <strain evidence="1 2">OEW1</strain>
    </source>
</reference>
<gene>
    <name evidence="1" type="ORF">DB43_HK00040</name>
</gene>
<protein>
    <submittedName>
        <fullName evidence="1">Uncharacterized protein</fullName>
    </submittedName>
</protein>
<evidence type="ECO:0000313" key="2">
    <source>
        <dbReference type="Proteomes" id="UP000031307"/>
    </source>
</evidence>
<dbReference type="AlphaFoldDB" id="A0A0C1BZ87"/>
<name>A0A0C1BZ87_9BACT</name>
<dbReference type="Proteomes" id="UP000031307">
    <property type="component" value="Unassembled WGS sequence"/>
</dbReference>
<proteinExistence type="predicted"/>
<accession>A0A0C1BZ87</accession>
<evidence type="ECO:0000313" key="1">
    <source>
        <dbReference type="EMBL" id="KIA76731.1"/>
    </source>
</evidence>
<sequence length="63" mass="7163">MDPSIYTNSSHLTNSSIFQIAGLQPGDILTRQKNNKTITRAQKILKIYKPDNILHISLQKLLE</sequence>
<organism evidence="1 2">
    <name type="scientific">Parachlamydia acanthamoebae</name>
    <dbReference type="NCBI Taxonomy" id="83552"/>
    <lineage>
        <taxon>Bacteria</taxon>
        <taxon>Pseudomonadati</taxon>
        <taxon>Chlamydiota</taxon>
        <taxon>Chlamydiia</taxon>
        <taxon>Parachlamydiales</taxon>
        <taxon>Parachlamydiaceae</taxon>
        <taxon>Parachlamydia</taxon>
    </lineage>
</organism>
<dbReference type="PATRIC" id="fig|83552.4.peg.2092"/>
<comment type="caution">
    <text evidence="1">The sequence shown here is derived from an EMBL/GenBank/DDBJ whole genome shotgun (WGS) entry which is preliminary data.</text>
</comment>
<dbReference type="RefSeq" id="WP_039377875.1">
    <property type="nucleotide sequence ID" value="NZ_JSAM01000106.1"/>
</dbReference>